<feature type="chain" id="PRO_5046793125" evidence="5">
    <location>
        <begin position="34"/>
        <end position="367"/>
    </location>
</feature>
<evidence type="ECO:0000259" key="6">
    <source>
        <dbReference type="PROSITE" id="PS51910"/>
    </source>
</evidence>
<evidence type="ECO:0000256" key="2">
    <source>
        <dbReference type="ARBA" id="ARBA00023295"/>
    </source>
</evidence>
<protein>
    <submittedName>
        <fullName evidence="7">Glycosyl hydrolase family 18 protein</fullName>
    </submittedName>
</protein>
<gene>
    <name evidence="7" type="ORF">ACFQVC_36050</name>
</gene>
<comment type="similarity">
    <text evidence="4">Belongs to the glycosyl hydrolase 18 family.</text>
</comment>
<keyword evidence="8" id="KW-1185">Reference proteome</keyword>
<dbReference type="PROSITE" id="PS01095">
    <property type="entry name" value="GH18_1"/>
    <property type="match status" value="1"/>
</dbReference>
<evidence type="ECO:0000256" key="5">
    <source>
        <dbReference type="SAM" id="SignalP"/>
    </source>
</evidence>
<name>A0ABW2JUD6_9ACTN</name>
<dbReference type="EMBL" id="JBHTCF010000023">
    <property type="protein sequence ID" value="MFC7309613.1"/>
    <property type="molecule type" value="Genomic_DNA"/>
</dbReference>
<evidence type="ECO:0000313" key="8">
    <source>
        <dbReference type="Proteomes" id="UP001596523"/>
    </source>
</evidence>
<proteinExistence type="inferred from homology"/>
<sequence>MARRRTAHRTHARALGMIGAAALALTALAPAHATDRQKGPDDTAAPRPARTVSGWLPYWEQEAAYRTALRHKDQLHTVSPFWYEAKSAGRIAAHGGAGERRVIDGLHRAGIKVVPTVHEQLGPGVLARIMTRKQSRAAHIRALVAVVRSRAYDGIDIDYESIASTGNATYKQVRAGYATFIDQLCRTLHAMNKQCVATVSPQARGNGRIWDYRRIGAAADRMRIMAYNMHWEGGPPGPLSSPDWYDDILRRATALVPRHKLEMALPGYGWDWPVGGKGRDKAETRHVTSKSAERLRRKVGAKYRLDPASRTPYFHYKDGKVRRTVWYQDARGTAAHLPVLRKYGVRNTALWALNFEDPQLWPALAKG</sequence>
<keyword evidence="1 3" id="KW-0378">Hydrolase</keyword>
<feature type="domain" description="GH18" evidence="6">
    <location>
        <begin position="53"/>
        <end position="367"/>
    </location>
</feature>
<dbReference type="SUPFAM" id="SSF51445">
    <property type="entry name" value="(Trans)glycosidases"/>
    <property type="match status" value="1"/>
</dbReference>
<dbReference type="Gene3D" id="3.10.50.10">
    <property type="match status" value="1"/>
</dbReference>
<dbReference type="InterPro" id="IPR001579">
    <property type="entry name" value="Glyco_hydro_18_chit_AS"/>
</dbReference>
<keyword evidence="2 3" id="KW-0326">Glycosidase</keyword>
<dbReference type="PANTHER" id="PTHR46066:SF2">
    <property type="entry name" value="CHITINASE DOMAIN-CONTAINING PROTEIN 1"/>
    <property type="match status" value="1"/>
</dbReference>
<evidence type="ECO:0000256" key="1">
    <source>
        <dbReference type="ARBA" id="ARBA00022801"/>
    </source>
</evidence>
<dbReference type="InterPro" id="IPR017853">
    <property type="entry name" value="GH"/>
</dbReference>
<dbReference type="InterPro" id="IPR029070">
    <property type="entry name" value="Chitinase_insertion_sf"/>
</dbReference>
<dbReference type="RefSeq" id="WP_381838701.1">
    <property type="nucleotide sequence ID" value="NZ_JBHTCF010000023.1"/>
</dbReference>
<comment type="caution">
    <text evidence="7">The sequence shown here is derived from an EMBL/GenBank/DDBJ whole genome shotgun (WGS) entry which is preliminary data.</text>
</comment>
<dbReference type="SMART" id="SM00636">
    <property type="entry name" value="Glyco_18"/>
    <property type="match status" value="1"/>
</dbReference>
<keyword evidence="5" id="KW-0732">Signal</keyword>
<evidence type="ECO:0000313" key="7">
    <source>
        <dbReference type="EMBL" id="MFC7309613.1"/>
    </source>
</evidence>
<dbReference type="GO" id="GO:0016787">
    <property type="term" value="F:hydrolase activity"/>
    <property type="evidence" value="ECO:0007669"/>
    <property type="project" value="UniProtKB-KW"/>
</dbReference>
<feature type="signal peptide" evidence="5">
    <location>
        <begin position="1"/>
        <end position="33"/>
    </location>
</feature>
<reference evidence="8" key="1">
    <citation type="journal article" date="2019" name="Int. J. Syst. Evol. Microbiol.">
        <title>The Global Catalogue of Microorganisms (GCM) 10K type strain sequencing project: providing services to taxonomists for standard genome sequencing and annotation.</title>
        <authorList>
            <consortium name="The Broad Institute Genomics Platform"/>
            <consortium name="The Broad Institute Genome Sequencing Center for Infectious Disease"/>
            <person name="Wu L."/>
            <person name="Ma J."/>
        </authorList>
    </citation>
    <scope>NUCLEOTIDE SEQUENCE [LARGE SCALE GENOMIC DNA]</scope>
    <source>
        <strain evidence="8">SYNS20</strain>
    </source>
</reference>
<evidence type="ECO:0000256" key="3">
    <source>
        <dbReference type="RuleBase" id="RU000489"/>
    </source>
</evidence>
<dbReference type="InterPro" id="IPR011583">
    <property type="entry name" value="Chitinase_II/V-like_cat"/>
</dbReference>
<dbReference type="Pfam" id="PF00704">
    <property type="entry name" value="Glyco_hydro_18"/>
    <property type="match status" value="1"/>
</dbReference>
<dbReference type="PROSITE" id="PS51910">
    <property type="entry name" value="GH18_2"/>
    <property type="match status" value="1"/>
</dbReference>
<dbReference type="Proteomes" id="UP001596523">
    <property type="component" value="Unassembled WGS sequence"/>
</dbReference>
<accession>A0ABW2JUD6</accession>
<organism evidence="7 8">
    <name type="scientific">Streptomyces monticola</name>
    <dbReference type="NCBI Taxonomy" id="2666263"/>
    <lineage>
        <taxon>Bacteria</taxon>
        <taxon>Bacillati</taxon>
        <taxon>Actinomycetota</taxon>
        <taxon>Actinomycetes</taxon>
        <taxon>Kitasatosporales</taxon>
        <taxon>Streptomycetaceae</taxon>
        <taxon>Streptomyces</taxon>
    </lineage>
</organism>
<dbReference type="Gene3D" id="3.20.20.80">
    <property type="entry name" value="Glycosidases"/>
    <property type="match status" value="1"/>
</dbReference>
<dbReference type="InterPro" id="IPR001223">
    <property type="entry name" value="Glyco_hydro18_cat"/>
</dbReference>
<evidence type="ECO:0000256" key="4">
    <source>
        <dbReference type="RuleBase" id="RU004453"/>
    </source>
</evidence>
<dbReference type="PANTHER" id="PTHR46066">
    <property type="entry name" value="CHITINASE DOMAIN-CONTAINING PROTEIN 1 FAMILY MEMBER"/>
    <property type="match status" value="1"/>
</dbReference>